<dbReference type="PROSITE" id="PS50222">
    <property type="entry name" value="EF_HAND_2"/>
    <property type="match status" value="1"/>
</dbReference>
<evidence type="ECO:0000256" key="8">
    <source>
        <dbReference type="SAM" id="MobiDB-lite"/>
    </source>
</evidence>
<evidence type="ECO:0000256" key="2">
    <source>
        <dbReference type="ARBA" id="ARBA00023015"/>
    </source>
</evidence>
<dbReference type="EMBL" id="JAQJJC010000001">
    <property type="protein sequence ID" value="MDN5113199.1"/>
    <property type="molecule type" value="Genomic_DNA"/>
</dbReference>
<dbReference type="RefSeq" id="WP_301342351.1">
    <property type="nucleotide sequence ID" value="NZ_JAQJJC010000001.1"/>
</dbReference>
<keyword evidence="2 6" id="KW-0805">Transcription regulation</keyword>
<proteinExistence type="inferred from homology"/>
<keyword evidence="5 6" id="KW-0804">Transcription</keyword>
<feature type="coiled-coil region" evidence="7">
    <location>
        <begin position="58"/>
        <end position="85"/>
    </location>
</feature>
<feature type="region of interest" description="Sigma-70 factor domain-3" evidence="6">
    <location>
        <begin position="470"/>
        <end position="546"/>
    </location>
</feature>
<dbReference type="InterPro" id="IPR028630">
    <property type="entry name" value="Sigma70_RpoD"/>
</dbReference>
<dbReference type="Pfam" id="PF04539">
    <property type="entry name" value="Sigma70_r3"/>
    <property type="match status" value="1"/>
</dbReference>
<dbReference type="CDD" id="cd06171">
    <property type="entry name" value="Sigma70_r4"/>
    <property type="match status" value="1"/>
</dbReference>
<dbReference type="Pfam" id="PF04542">
    <property type="entry name" value="Sigma70_r2"/>
    <property type="match status" value="1"/>
</dbReference>
<dbReference type="SUPFAM" id="SSF88659">
    <property type="entry name" value="Sigma3 and sigma4 domains of RNA polymerase sigma factors"/>
    <property type="match status" value="2"/>
</dbReference>
<dbReference type="PANTHER" id="PTHR30603">
    <property type="entry name" value="RNA POLYMERASE SIGMA FACTOR RPO"/>
    <property type="match status" value="1"/>
</dbReference>
<dbReference type="PROSITE" id="PS00716">
    <property type="entry name" value="SIGMA70_2"/>
    <property type="match status" value="1"/>
</dbReference>
<dbReference type="InterPro" id="IPR036388">
    <property type="entry name" value="WH-like_DNA-bd_sf"/>
</dbReference>
<reference evidence="10" key="2">
    <citation type="submission" date="2023-01" db="EMBL/GenBank/DDBJ databases">
        <authorList>
            <person name="Uljanovas D."/>
        </authorList>
    </citation>
    <scope>NUCLEOTIDE SEQUENCE</scope>
    <source>
        <strain evidence="10">W48</strain>
    </source>
</reference>
<dbReference type="NCBIfam" id="TIGR02393">
    <property type="entry name" value="RpoD_Cterm"/>
    <property type="match status" value="1"/>
</dbReference>
<dbReference type="Pfam" id="PF04545">
    <property type="entry name" value="Sigma70_r4"/>
    <property type="match status" value="1"/>
</dbReference>
<feature type="domain" description="EF-hand" evidence="9">
    <location>
        <begin position="344"/>
        <end position="380"/>
    </location>
</feature>
<evidence type="ECO:0000259" key="9">
    <source>
        <dbReference type="PROSITE" id="PS50222"/>
    </source>
</evidence>
<dbReference type="InterPro" id="IPR007627">
    <property type="entry name" value="RNA_pol_sigma70_r2"/>
</dbReference>
<dbReference type="GO" id="GO:0003677">
    <property type="term" value="F:DNA binding"/>
    <property type="evidence" value="ECO:0007669"/>
    <property type="project" value="UniProtKB-UniRule"/>
</dbReference>
<gene>
    <name evidence="10" type="primary">rpoD</name>
    <name evidence="6" type="synonym">sigA</name>
    <name evidence="10" type="ORF">PJV88_00950</name>
</gene>
<sequence length="626" mass="72303">MSVKDINKTIELLVKEYKDSVLTYEKIIKIFPKAPSGPTIKKLLALIQLYNVTVISSQEQAKRMNDEEAKKKKELREKLIENEDDVFDLLKNKELLEWSRSDSPVRMYLREMGQIPLLTKEEEVEISKKIETGEDIILDAICYVPYLIDFILEYREPLVNRERKVKELFKNFDDDTEEEEDDFDSEDLEEEDSEEESFEDDEEKVSGKKQKKLDKRAQTIIEAFKNLEKAKKEWLKFQAKETTKSDEESDLMTFNLATAFKKRLLKEALLDLGPTSKLITEIVKAMETALKSDTGFDSELKRLEYKLPLFNETLQKNHQKILDNIVNLSKAQITAMVPEATMVSTYMEIKKLFQTAEASKDGFDLTPEELKAVLEQIKRGKQITDTSKTRMAKSNLRLVVSIAKRYTNRGLPFLDLIQEGNIGLMKAVDKFEYKKGYKFSTYATWWIRQAISRAIADQARTIRIPIHMIETINRINKIIRKGVQENGKEPDIEEIAKEVGLPVDKVKQVIKITKEPVSLEAPIGSDEDGKFGDFVPDEKAPTPIDNIMKEDLQGQIDQILSQLNEREQAVIRMRFGLMEDASDRTLEEIGKELNVTRERVRQIESSAIKKLKHPKVGKNLKNYVES</sequence>
<dbReference type="GO" id="GO:0016987">
    <property type="term" value="F:sigma factor activity"/>
    <property type="evidence" value="ECO:0007669"/>
    <property type="project" value="UniProtKB-UniRule"/>
</dbReference>
<dbReference type="InterPro" id="IPR013325">
    <property type="entry name" value="RNA_pol_sigma_r2"/>
</dbReference>
<dbReference type="InterPro" id="IPR012760">
    <property type="entry name" value="RNA_pol_sigma_RpoD_C"/>
</dbReference>
<dbReference type="AlphaFoldDB" id="A0AAW7Q1Z5"/>
<name>A0AAW7Q1Z5_9BACT</name>
<feature type="region of interest" description="Disordered" evidence="8">
    <location>
        <begin position="174"/>
        <end position="210"/>
    </location>
</feature>
<dbReference type="GO" id="GO:0005509">
    <property type="term" value="F:calcium ion binding"/>
    <property type="evidence" value="ECO:0007669"/>
    <property type="project" value="InterPro"/>
</dbReference>
<dbReference type="Gene3D" id="1.10.10.10">
    <property type="entry name" value="Winged helix-like DNA-binding domain superfamily/Winged helix DNA-binding domain"/>
    <property type="match status" value="2"/>
</dbReference>
<dbReference type="NCBIfam" id="TIGR02937">
    <property type="entry name" value="sigma70-ECF"/>
    <property type="match status" value="1"/>
</dbReference>
<dbReference type="HAMAP" id="MF_00963">
    <property type="entry name" value="Sigma70_RpoD_SigA"/>
    <property type="match status" value="1"/>
</dbReference>
<comment type="similarity">
    <text evidence="6">Belongs to the sigma-70 factor family. RpoD/SigA subfamily.</text>
</comment>
<dbReference type="InterPro" id="IPR007624">
    <property type="entry name" value="RNA_pol_sigma70_r3"/>
</dbReference>
<dbReference type="SUPFAM" id="SSF88946">
    <property type="entry name" value="Sigma2 domain of RNA polymerase sigma factors"/>
    <property type="match status" value="1"/>
</dbReference>
<dbReference type="Proteomes" id="UP001170713">
    <property type="component" value="Unassembled WGS sequence"/>
</dbReference>
<keyword evidence="3 6" id="KW-0731">Sigma factor</keyword>
<evidence type="ECO:0000256" key="3">
    <source>
        <dbReference type="ARBA" id="ARBA00023082"/>
    </source>
</evidence>
<feature type="compositionally biased region" description="Acidic residues" evidence="8">
    <location>
        <begin position="174"/>
        <end position="203"/>
    </location>
</feature>
<comment type="caution">
    <text evidence="6">Lacks conserved residue(s) required for the propagation of feature annotation.</text>
</comment>
<dbReference type="InterPro" id="IPR014284">
    <property type="entry name" value="RNA_pol_sigma-70_dom"/>
</dbReference>
<dbReference type="GO" id="GO:0005737">
    <property type="term" value="C:cytoplasm"/>
    <property type="evidence" value="ECO:0007669"/>
    <property type="project" value="UniProtKB-SubCell"/>
</dbReference>
<feature type="short sequence motif" description="Interaction with polymerase core subunit RpoC" evidence="6">
    <location>
        <begin position="415"/>
        <end position="418"/>
    </location>
</feature>
<protein>
    <recommendedName>
        <fullName evidence="6">RNA polymerase sigma factor SigA</fullName>
    </recommendedName>
</protein>
<keyword evidence="1 6" id="KW-0963">Cytoplasm</keyword>
<evidence type="ECO:0000256" key="4">
    <source>
        <dbReference type="ARBA" id="ARBA00023125"/>
    </source>
</evidence>
<keyword evidence="7" id="KW-0175">Coiled coil</keyword>
<evidence type="ECO:0000256" key="1">
    <source>
        <dbReference type="ARBA" id="ARBA00022490"/>
    </source>
</evidence>
<evidence type="ECO:0000256" key="6">
    <source>
        <dbReference type="HAMAP-Rule" id="MF_00963"/>
    </source>
</evidence>
<feature type="region of interest" description="Sigma-70 factor domain-2" evidence="6">
    <location>
        <begin position="391"/>
        <end position="461"/>
    </location>
</feature>
<dbReference type="InterPro" id="IPR002048">
    <property type="entry name" value="EF_hand_dom"/>
</dbReference>
<dbReference type="InterPro" id="IPR013324">
    <property type="entry name" value="RNA_pol_sigma_r3/r4-like"/>
</dbReference>
<comment type="subunit">
    <text evidence="6">Interacts transiently with the RNA polymerase catalytic core.</text>
</comment>
<dbReference type="GO" id="GO:0006352">
    <property type="term" value="P:DNA-templated transcription initiation"/>
    <property type="evidence" value="ECO:0007669"/>
    <property type="project" value="UniProtKB-UniRule"/>
</dbReference>
<evidence type="ECO:0000313" key="11">
    <source>
        <dbReference type="Proteomes" id="UP001170713"/>
    </source>
</evidence>
<evidence type="ECO:0000313" key="10">
    <source>
        <dbReference type="EMBL" id="MDN5113199.1"/>
    </source>
</evidence>
<dbReference type="Pfam" id="PF00140">
    <property type="entry name" value="Sigma70_r1_2"/>
    <property type="match status" value="1"/>
</dbReference>
<evidence type="ECO:0000256" key="5">
    <source>
        <dbReference type="ARBA" id="ARBA00023163"/>
    </source>
</evidence>
<dbReference type="PROSITE" id="PS00715">
    <property type="entry name" value="SIGMA70_1"/>
    <property type="match status" value="1"/>
</dbReference>
<comment type="function">
    <text evidence="6">Sigma factors are initiation factors that promote the attachment of RNA polymerase to specific initiation sites and are then released. This sigma factor is the primary sigma factor during exponential growth.</text>
</comment>
<organism evidence="10 11">
    <name type="scientific">Aliarcobacter butzleri</name>
    <dbReference type="NCBI Taxonomy" id="28197"/>
    <lineage>
        <taxon>Bacteria</taxon>
        <taxon>Pseudomonadati</taxon>
        <taxon>Campylobacterota</taxon>
        <taxon>Epsilonproteobacteria</taxon>
        <taxon>Campylobacterales</taxon>
        <taxon>Arcobacteraceae</taxon>
        <taxon>Aliarcobacter</taxon>
    </lineage>
</organism>
<evidence type="ECO:0000256" key="7">
    <source>
        <dbReference type="SAM" id="Coils"/>
    </source>
</evidence>
<dbReference type="NCBIfam" id="NF004208">
    <property type="entry name" value="PRK05658.1"/>
    <property type="match status" value="1"/>
</dbReference>
<feature type="DNA-binding region" description="H-T-H motif" evidence="6">
    <location>
        <begin position="586"/>
        <end position="605"/>
    </location>
</feature>
<dbReference type="Gene3D" id="1.10.601.10">
    <property type="entry name" value="RNA Polymerase Primary Sigma Factor"/>
    <property type="match status" value="1"/>
</dbReference>
<comment type="caution">
    <text evidence="10">The sequence shown here is derived from an EMBL/GenBank/DDBJ whole genome shotgun (WGS) entry which is preliminary data.</text>
</comment>
<accession>A0AAW7Q1Z5</accession>
<dbReference type="PRINTS" id="PR00046">
    <property type="entry name" value="SIGMA70FCT"/>
</dbReference>
<dbReference type="InterPro" id="IPR007630">
    <property type="entry name" value="RNA_pol_sigma70_r4"/>
</dbReference>
<comment type="subcellular location">
    <subcellularLocation>
        <location evidence="6">Cytoplasm</location>
    </subcellularLocation>
</comment>
<reference evidence="10" key="1">
    <citation type="journal article" date="2023" name="Microorganisms">
        <title>Genomic Characterization of Arcobacter butzleri Strains Isolated from Various Sources in Lithuania.</title>
        <authorList>
            <person name="Uljanovas D."/>
            <person name="Golz G."/>
            <person name="Fleischmann S."/>
            <person name="Kudirkiene E."/>
            <person name="Kasetiene N."/>
            <person name="Grineviciene A."/>
            <person name="Tamuleviciene E."/>
            <person name="Aksomaitiene J."/>
            <person name="Alter T."/>
            <person name="Malakauskas M."/>
        </authorList>
    </citation>
    <scope>NUCLEOTIDE SEQUENCE</scope>
    <source>
        <strain evidence="10">W48</strain>
    </source>
</reference>
<dbReference type="InterPro" id="IPR050239">
    <property type="entry name" value="Sigma-70_RNA_pol_init_factors"/>
</dbReference>
<dbReference type="FunFam" id="1.10.601.10:FF:000001">
    <property type="entry name" value="RNA polymerase sigma factor SigA"/>
    <property type="match status" value="1"/>
</dbReference>
<dbReference type="PANTHER" id="PTHR30603:SF60">
    <property type="entry name" value="RNA POLYMERASE SIGMA FACTOR RPOD"/>
    <property type="match status" value="1"/>
</dbReference>
<keyword evidence="4 6" id="KW-0238">DNA-binding</keyword>
<dbReference type="InterPro" id="IPR009042">
    <property type="entry name" value="RNA_pol_sigma70_r1_2"/>
</dbReference>
<dbReference type="InterPro" id="IPR000943">
    <property type="entry name" value="RNA_pol_sigma70"/>
</dbReference>